<reference evidence="9 10" key="1">
    <citation type="journal article" date="2021" name="Int. J. Syst. Evol. Microbiol.">
        <title>Steroidobacter gossypii sp. nov., isolated from soil of cotton cropping field.</title>
        <authorList>
            <person name="Huang R."/>
            <person name="Yang S."/>
            <person name="Zhen C."/>
            <person name="Liu W."/>
        </authorList>
    </citation>
    <scope>NUCLEOTIDE SEQUENCE [LARGE SCALE GENOMIC DNA]</scope>
    <source>
        <strain evidence="9 10">S1-65</strain>
    </source>
</reference>
<dbReference type="NCBIfam" id="TIGR04337">
    <property type="entry name" value="AmmeMemoSam_rS"/>
    <property type="match status" value="1"/>
</dbReference>
<dbReference type="InterPro" id="IPR034457">
    <property type="entry name" value="Organic_radical-activating"/>
</dbReference>
<keyword evidence="5" id="KW-0479">Metal-binding</keyword>
<evidence type="ECO:0000256" key="7">
    <source>
        <dbReference type="ARBA" id="ARBA00023014"/>
    </source>
</evidence>
<evidence type="ECO:0000313" key="10">
    <source>
        <dbReference type="Proteomes" id="UP000661077"/>
    </source>
</evidence>
<dbReference type="InterPro" id="IPR007197">
    <property type="entry name" value="rSAM"/>
</dbReference>
<keyword evidence="10" id="KW-1185">Reference proteome</keyword>
<dbReference type="Proteomes" id="UP000661077">
    <property type="component" value="Unassembled WGS sequence"/>
</dbReference>
<dbReference type="SFLD" id="SFLDG01101">
    <property type="entry name" value="Uncharacterised_Radical_SAM_Su"/>
    <property type="match status" value="1"/>
</dbReference>
<evidence type="ECO:0000256" key="1">
    <source>
        <dbReference type="ARBA" id="ARBA00001966"/>
    </source>
</evidence>
<dbReference type="InterPro" id="IPR058240">
    <property type="entry name" value="rSAM_sf"/>
</dbReference>
<organism evidence="9 10">
    <name type="scientific">Steroidobacter gossypii</name>
    <dbReference type="NCBI Taxonomy" id="2805490"/>
    <lineage>
        <taxon>Bacteria</taxon>
        <taxon>Pseudomonadati</taxon>
        <taxon>Pseudomonadota</taxon>
        <taxon>Gammaproteobacteria</taxon>
        <taxon>Steroidobacterales</taxon>
        <taxon>Steroidobacteraceae</taxon>
        <taxon>Steroidobacter</taxon>
    </lineage>
</organism>
<proteinExistence type="predicted"/>
<protein>
    <submittedName>
        <fullName evidence="9">AmmeMemoRadiSam system radical SAM enzyme</fullName>
    </submittedName>
</protein>
<comment type="cofactor">
    <cofactor evidence="1">
        <name>[4Fe-4S] cluster</name>
        <dbReference type="ChEBI" id="CHEBI:49883"/>
    </cofactor>
</comment>
<dbReference type="PIRSF" id="PIRSF004869">
    <property type="entry name" value="PflX_prd"/>
    <property type="match status" value="1"/>
</dbReference>
<feature type="domain" description="Radical SAM core" evidence="8">
    <location>
        <begin position="69"/>
        <end position="284"/>
    </location>
</feature>
<dbReference type="Gene3D" id="3.20.20.70">
    <property type="entry name" value="Aldolase class I"/>
    <property type="match status" value="1"/>
</dbReference>
<dbReference type="Pfam" id="PF04055">
    <property type="entry name" value="Radical_SAM"/>
    <property type="match status" value="1"/>
</dbReference>
<evidence type="ECO:0000256" key="6">
    <source>
        <dbReference type="ARBA" id="ARBA00023004"/>
    </source>
</evidence>
<keyword evidence="4" id="KW-0949">S-adenosyl-L-methionine</keyword>
<accession>A0ABS1WU91</accession>
<dbReference type="CDD" id="cd01335">
    <property type="entry name" value="Radical_SAM"/>
    <property type="match status" value="1"/>
</dbReference>
<evidence type="ECO:0000256" key="2">
    <source>
        <dbReference type="ARBA" id="ARBA00022485"/>
    </source>
</evidence>
<dbReference type="InterPro" id="IPR027596">
    <property type="entry name" value="AmmeMemoSam_rS"/>
</dbReference>
<dbReference type="InterPro" id="IPR016431">
    <property type="entry name" value="Pyrv-formate_lyase-activ_prd"/>
</dbReference>
<keyword evidence="2" id="KW-0004">4Fe-4S</keyword>
<dbReference type="EMBL" id="JAEVLS010000001">
    <property type="protein sequence ID" value="MBM0104540.1"/>
    <property type="molecule type" value="Genomic_DNA"/>
</dbReference>
<keyword evidence="7" id="KW-0411">Iron-sulfur</keyword>
<dbReference type="PROSITE" id="PS51918">
    <property type="entry name" value="RADICAL_SAM"/>
    <property type="match status" value="1"/>
</dbReference>
<keyword evidence="3" id="KW-0313">Glucose metabolism</keyword>
<dbReference type="InterPro" id="IPR013785">
    <property type="entry name" value="Aldolase_TIM"/>
</dbReference>
<dbReference type="PANTHER" id="PTHR30352">
    <property type="entry name" value="PYRUVATE FORMATE-LYASE-ACTIVATING ENZYME"/>
    <property type="match status" value="1"/>
</dbReference>
<dbReference type="RefSeq" id="WP_203166480.1">
    <property type="nucleotide sequence ID" value="NZ_JAEVLS010000001.1"/>
</dbReference>
<keyword evidence="3" id="KW-0119">Carbohydrate metabolism</keyword>
<name>A0ABS1WU91_9GAMM</name>
<dbReference type="SFLD" id="SFLDS00029">
    <property type="entry name" value="Radical_SAM"/>
    <property type="match status" value="1"/>
</dbReference>
<evidence type="ECO:0000259" key="8">
    <source>
        <dbReference type="PROSITE" id="PS51918"/>
    </source>
</evidence>
<comment type="caution">
    <text evidence="9">The sequence shown here is derived from an EMBL/GenBank/DDBJ whole genome shotgun (WGS) entry which is preliminary data.</text>
</comment>
<dbReference type="SUPFAM" id="SSF102114">
    <property type="entry name" value="Radical SAM enzymes"/>
    <property type="match status" value="1"/>
</dbReference>
<dbReference type="PANTHER" id="PTHR30352:SF5">
    <property type="entry name" value="PYRUVATE FORMATE-LYASE 1-ACTIVATING ENZYME"/>
    <property type="match status" value="1"/>
</dbReference>
<evidence type="ECO:0000256" key="4">
    <source>
        <dbReference type="ARBA" id="ARBA00022691"/>
    </source>
</evidence>
<evidence type="ECO:0000256" key="5">
    <source>
        <dbReference type="ARBA" id="ARBA00022723"/>
    </source>
</evidence>
<keyword evidence="6" id="KW-0408">Iron</keyword>
<evidence type="ECO:0000256" key="3">
    <source>
        <dbReference type="ARBA" id="ARBA00022526"/>
    </source>
</evidence>
<sequence>MKIHPTKYWHVLEDGRVQCDVCPRECRMHEGQRGLCFVRGVERGEVKLYTYGRSSGFCVDPIEKKPLNHFLPGTSVLSFGTAGCNLACKFCQNWDMSKSREMDTLADQASPEMLAAAANRLGCSSVAYTYNDPVVFMEYAMDVADACRALGVKSVAVTAGYMSAAPRAEFYKHMDAANVDLKGFTERFYKKICGAELGPVLDTLEYLKRETSVWFEITTLLIPDENDSDAELDRMTRWIMDKLGPDVPLHFTAFHPDWKMLDKTRTPASTLTRARNIARANGLHYVYTGNVHDSEGASTYCAGCNKRVIERDWYELGEWKLDARGKCSHCGAQLPGVFDGAAGKWGAKRMPVRLAAGAR</sequence>
<gene>
    <name evidence="9" type="primary">amrS</name>
    <name evidence="9" type="ORF">JM946_07265</name>
</gene>
<evidence type="ECO:0000313" key="9">
    <source>
        <dbReference type="EMBL" id="MBM0104540.1"/>
    </source>
</evidence>